<dbReference type="GO" id="GO:0090374">
    <property type="term" value="P:oligopeptide export from mitochondrion"/>
    <property type="evidence" value="ECO:0007669"/>
    <property type="project" value="TreeGrafter"/>
</dbReference>
<dbReference type="Pfam" id="PF00664">
    <property type="entry name" value="ABC_membrane"/>
    <property type="match status" value="1"/>
</dbReference>
<evidence type="ECO:0000256" key="4">
    <source>
        <dbReference type="ARBA" id="ARBA00022692"/>
    </source>
</evidence>
<dbReference type="GO" id="GO:0005524">
    <property type="term" value="F:ATP binding"/>
    <property type="evidence" value="ECO:0007669"/>
    <property type="project" value="UniProtKB-KW"/>
</dbReference>
<dbReference type="FunFam" id="1.20.1560.10:FF:000018">
    <property type="entry name" value="ATP-binding cassette subfamily B member 11"/>
    <property type="match status" value="1"/>
</dbReference>
<evidence type="ECO:0000256" key="1">
    <source>
        <dbReference type="ARBA" id="ARBA00004141"/>
    </source>
</evidence>
<dbReference type="PROSITE" id="PS50929">
    <property type="entry name" value="ABC_TM1F"/>
    <property type="match status" value="1"/>
</dbReference>
<keyword evidence="5" id="KW-0677">Repeat</keyword>
<keyword evidence="3" id="KW-0813">Transport</keyword>
<dbReference type="GO" id="GO:0005743">
    <property type="term" value="C:mitochondrial inner membrane"/>
    <property type="evidence" value="ECO:0007669"/>
    <property type="project" value="TreeGrafter"/>
</dbReference>
<keyword evidence="8 11" id="KW-1133">Transmembrane helix</keyword>
<feature type="transmembrane region" description="Helical" evidence="11">
    <location>
        <begin position="314"/>
        <end position="337"/>
    </location>
</feature>
<feature type="region of interest" description="Disordered" evidence="10">
    <location>
        <begin position="22"/>
        <end position="46"/>
    </location>
</feature>
<evidence type="ECO:0000313" key="14">
    <source>
        <dbReference type="Proteomes" id="UP001066276"/>
    </source>
</evidence>
<dbReference type="InterPro" id="IPR011527">
    <property type="entry name" value="ABC1_TM_dom"/>
</dbReference>
<evidence type="ECO:0000259" key="12">
    <source>
        <dbReference type="PROSITE" id="PS50929"/>
    </source>
</evidence>
<dbReference type="AlphaFoldDB" id="A0AAV7MD81"/>
<keyword evidence="4 11" id="KW-0812">Transmembrane</keyword>
<dbReference type="GO" id="GO:0016887">
    <property type="term" value="F:ATP hydrolysis activity"/>
    <property type="evidence" value="ECO:0007669"/>
    <property type="project" value="InterPro"/>
</dbReference>
<dbReference type="SUPFAM" id="SSF52540">
    <property type="entry name" value="P-loop containing nucleoside triphosphate hydrolases"/>
    <property type="match status" value="1"/>
</dbReference>
<dbReference type="InterPro" id="IPR003439">
    <property type="entry name" value="ABC_transporter-like_ATP-bd"/>
</dbReference>
<dbReference type="InterPro" id="IPR036640">
    <property type="entry name" value="ABC1_TM_sf"/>
</dbReference>
<dbReference type="Pfam" id="PF00005">
    <property type="entry name" value="ABC_tran"/>
    <property type="match status" value="1"/>
</dbReference>
<evidence type="ECO:0000256" key="2">
    <source>
        <dbReference type="ARBA" id="ARBA00007577"/>
    </source>
</evidence>
<keyword evidence="6" id="KW-0547">Nucleotide-binding</keyword>
<comment type="subcellular location">
    <subcellularLocation>
        <location evidence="1">Membrane</location>
        <topology evidence="1">Multi-pass membrane protein</topology>
    </subcellularLocation>
</comment>
<reference evidence="13" key="1">
    <citation type="journal article" date="2022" name="bioRxiv">
        <title>Sequencing and chromosome-scale assembly of the giantPleurodeles waltlgenome.</title>
        <authorList>
            <person name="Brown T."/>
            <person name="Elewa A."/>
            <person name="Iarovenko S."/>
            <person name="Subramanian E."/>
            <person name="Araus A.J."/>
            <person name="Petzold A."/>
            <person name="Susuki M."/>
            <person name="Suzuki K.-i.T."/>
            <person name="Hayashi T."/>
            <person name="Toyoda A."/>
            <person name="Oliveira C."/>
            <person name="Osipova E."/>
            <person name="Leigh N.D."/>
            <person name="Simon A."/>
            <person name="Yun M.H."/>
        </authorList>
    </citation>
    <scope>NUCLEOTIDE SEQUENCE</scope>
    <source>
        <strain evidence="13">20211129_DDA</strain>
        <tissue evidence="13">Liver</tissue>
    </source>
</reference>
<organism evidence="13 14">
    <name type="scientific">Pleurodeles waltl</name>
    <name type="common">Iberian ribbed newt</name>
    <dbReference type="NCBI Taxonomy" id="8319"/>
    <lineage>
        <taxon>Eukaryota</taxon>
        <taxon>Metazoa</taxon>
        <taxon>Chordata</taxon>
        <taxon>Craniata</taxon>
        <taxon>Vertebrata</taxon>
        <taxon>Euteleostomi</taxon>
        <taxon>Amphibia</taxon>
        <taxon>Batrachia</taxon>
        <taxon>Caudata</taxon>
        <taxon>Salamandroidea</taxon>
        <taxon>Salamandridae</taxon>
        <taxon>Pleurodelinae</taxon>
        <taxon>Pleurodeles</taxon>
    </lineage>
</organism>
<accession>A0AAV7MD81</accession>
<sequence length="551" mass="61241">MKEDAVNINELAEFPIDGYNNPCFQNDENHDKKNKEKKYKNRDGNTNIKETNKNMVGLLELFTFADAFDIFLMTAGFICSFLNGLGMPTRIVIFGQMTDIFIKKSITNSSEVPLANRSECSISSGTDLESQISTYAWYYAGLGIILFILSFFQVWTFFLTATRQTARIRCKFFYAVLHQEVSWFDTAKTGTLNKRLTNDINTIRDGLGDKVSMFAQNLSTFVGSMVVGFVYGWKLTLVTLSLCPLLAASAAVWSKLLGSLAAKEMAAYGKAGAVAEEILSAIRTVVAYNGQHKAVAKYEINLQEVRNAGMKKSFATYSSMGISQLLFYSTFGLGLWYGTKLTVDEPDNYSIGSVITNLSVVLFGSFTLGQTVPNLESFASSRVAAYDVYQIIKKKRLIDSSSTDGHKPDKLTGRIEFKDIHFSYQSRPDVHILKGLHLNIEPGKTIALVGSSGCGKSTLIHLLQRFYDPLQGEITLDGHDIRTINVKWLREKIGVVSQEPVLFRTTIADNIRYGREGVTDSEIQQAAIEANAYDFISNLPEAFSICTGPLF</sequence>
<comment type="similarity">
    <text evidence="2">Belongs to the ABC transporter superfamily. ABCB family. Multidrug resistance exporter (TC 3.A.1.201) subfamily.</text>
</comment>
<gene>
    <name evidence="13" type="ORF">NDU88_006196</name>
</gene>
<dbReference type="PANTHER" id="PTHR43394:SF20">
    <property type="entry name" value="ATP BINDING CASSETTE SUBFAMILY B MEMBER 5"/>
    <property type="match status" value="1"/>
</dbReference>
<dbReference type="InterPro" id="IPR039421">
    <property type="entry name" value="Type_1_exporter"/>
</dbReference>
<dbReference type="GO" id="GO:0015421">
    <property type="term" value="F:ABC-type oligopeptide transporter activity"/>
    <property type="evidence" value="ECO:0007669"/>
    <property type="project" value="TreeGrafter"/>
</dbReference>
<dbReference type="EMBL" id="JANPWB010000014">
    <property type="protein sequence ID" value="KAJ1101124.1"/>
    <property type="molecule type" value="Genomic_DNA"/>
</dbReference>
<dbReference type="CDD" id="cd18577">
    <property type="entry name" value="ABC_6TM_Pgp_ABCB1_D1_like"/>
    <property type="match status" value="1"/>
</dbReference>
<dbReference type="SUPFAM" id="SSF90123">
    <property type="entry name" value="ABC transporter transmembrane region"/>
    <property type="match status" value="1"/>
</dbReference>
<evidence type="ECO:0000313" key="13">
    <source>
        <dbReference type="EMBL" id="KAJ1101124.1"/>
    </source>
</evidence>
<comment type="caution">
    <text evidence="13">The sequence shown here is derived from an EMBL/GenBank/DDBJ whole genome shotgun (WGS) entry which is preliminary data.</text>
</comment>
<feature type="domain" description="ABC transmembrane type-1" evidence="12">
    <location>
        <begin position="75"/>
        <end position="380"/>
    </location>
</feature>
<keyword evidence="14" id="KW-1185">Reference proteome</keyword>
<evidence type="ECO:0000256" key="11">
    <source>
        <dbReference type="SAM" id="Phobius"/>
    </source>
</evidence>
<dbReference type="PANTHER" id="PTHR43394">
    <property type="entry name" value="ATP-DEPENDENT PERMEASE MDL1, MITOCHONDRIAL"/>
    <property type="match status" value="1"/>
</dbReference>
<keyword evidence="9 11" id="KW-0472">Membrane</keyword>
<evidence type="ECO:0000256" key="9">
    <source>
        <dbReference type="ARBA" id="ARBA00023136"/>
    </source>
</evidence>
<evidence type="ECO:0000256" key="8">
    <source>
        <dbReference type="ARBA" id="ARBA00022989"/>
    </source>
</evidence>
<name>A0AAV7MD81_PLEWA</name>
<evidence type="ECO:0000256" key="3">
    <source>
        <dbReference type="ARBA" id="ARBA00022448"/>
    </source>
</evidence>
<evidence type="ECO:0000256" key="10">
    <source>
        <dbReference type="SAM" id="MobiDB-lite"/>
    </source>
</evidence>
<feature type="transmembrane region" description="Helical" evidence="11">
    <location>
        <begin position="237"/>
        <end position="257"/>
    </location>
</feature>
<dbReference type="Proteomes" id="UP001066276">
    <property type="component" value="Chromosome 10"/>
</dbReference>
<protein>
    <recommendedName>
        <fullName evidence="12">ABC transmembrane type-1 domain-containing protein</fullName>
    </recommendedName>
</protein>
<dbReference type="Gene3D" id="3.40.50.300">
    <property type="entry name" value="P-loop containing nucleotide triphosphate hydrolases"/>
    <property type="match status" value="1"/>
</dbReference>
<feature type="transmembrane region" description="Helical" evidence="11">
    <location>
        <begin position="58"/>
        <end position="78"/>
    </location>
</feature>
<dbReference type="Gene3D" id="1.20.1560.10">
    <property type="entry name" value="ABC transporter type 1, transmembrane domain"/>
    <property type="match status" value="1"/>
</dbReference>
<feature type="transmembrane region" description="Helical" evidence="11">
    <location>
        <begin position="136"/>
        <end position="159"/>
    </location>
</feature>
<proteinExistence type="inferred from homology"/>
<evidence type="ECO:0000256" key="6">
    <source>
        <dbReference type="ARBA" id="ARBA00022741"/>
    </source>
</evidence>
<evidence type="ECO:0000256" key="5">
    <source>
        <dbReference type="ARBA" id="ARBA00022737"/>
    </source>
</evidence>
<dbReference type="InterPro" id="IPR027417">
    <property type="entry name" value="P-loop_NTPase"/>
</dbReference>
<evidence type="ECO:0000256" key="7">
    <source>
        <dbReference type="ARBA" id="ARBA00022840"/>
    </source>
</evidence>
<feature type="transmembrane region" description="Helical" evidence="11">
    <location>
        <begin position="349"/>
        <end position="368"/>
    </location>
</feature>
<keyword evidence="7" id="KW-0067">ATP-binding</keyword>